<comment type="function">
    <text evidence="15">Catalyzes the isomerization of citrate to isocitrate via cis-aconitate.</text>
</comment>
<dbReference type="GO" id="GO:0006099">
    <property type="term" value="P:tricarboxylic acid cycle"/>
    <property type="evidence" value="ECO:0007669"/>
    <property type="project" value="UniProtKB-UniPathway"/>
</dbReference>
<accession>A0A0W1A1G9</accession>
<dbReference type="PROSITE" id="PS01244">
    <property type="entry name" value="ACONITASE_2"/>
    <property type="match status" value="1"/>
</dbReference>
<dbReference type="Gene3D" id="3.20.19.10">
    <property type="entry name" value="Aconitase, domain 4"/>
    <property type="match status" value="1"/>
</dbReference>
<keyword evidence="12 15" id="KW-0411">Iron-sulfur</keyword>
<dbReference type="InterPro" id="IPR018136">
    <property type="entry name" value="Aconitase_4Fe-4S_BS"/>
</dbReference>
<evidence type="ECO:0000256" key="14">
    <source>
        <dbReference type="ARBA" id="ARBA00023501"/>
    </source>
</evidence>
<evidence type="ECO:0000313" key="18">
    <source>
        <dbReference type="EMBL" id="KTD75172.1"/>
    </source>
</evidence>
<evidence type="ECO:0000256" key="1">
    <source>
        <dbReference type="ARBA" id="ARBA00000118"/>
    </source>
</evidence>
<evidence type="ECO:0000256" key="2">
    <source>
        <dbReference type="ARBA" id="ARBA00001966"/>
    </source>
</evidence>
<evidence type="ECO:0000256" key="8">
    <source>
        <dbReference type="ARBA" id="ARBA00022532"/>
    </source>
</evidence>
<dbReference type="FunFam" id="3.30.499.10:FF:000020">
    <property type="entry name" value="Aconitate hydratase A"/>
    <property type="match status" value="1"/>
</dbReference>
<evidence type="ECO:0000256" key="9">
    <source>
        <dbReference type="ARBA" id="ARBA00022723"/>
    </source>
</evidence>
<dbReference type="InterPro" id="IPR015931">
    <property type="entry name" value="Acnase/IPM_dHydase_lsu_aba_1/3"/>
</dbReference>
<comment type="cofactor">
    <cofactor evidence="2">
        <name>[4Fe-4S] cluster</name>
        <dbReference type="ChEBI" id="CHEBI:49883"/>
    </cofactor>
</comment>
<protein>
    <recommendedName>
        <fullName evidence="15">Aconitate hydratase</fullName>
        <shortName evidence="15">Aconitase</shortName>
        <ecNumber evidence="15">4.2.1.3</ecNumber>
    </recommendedName>
</protein>
<dbReference type="Pfam" id="PF00694">
    <property type="entry name" value="Aconitase_C"/>
    <property type="match status" value="1"/>
</dbReference>
<dbReference type="Pfam" id="PF00330">
    <property type="entry name" value="Aconitase"/>
    <property type="match status" value="1"/>
</dbReference>
<name>A0A0W1A1G9_9GAMM</name>
<comment type="catalytic activity">
    <reaction evidence="14 15">
        <text>citrate = D-threo-isocitrate</text>
        <dbReference type="Rhea" id="RHEA:10336"/>
        <dbReference type="ChEBI" id="CHEBI:15562"/>
        <dbReference type="ChEBI" id="CHEBI:16947"/>
        <dbReference type="EC" id="4.2.1.3"/>
    </reaction>
</comment>
<dbReference type="InterPro" id="IPR001030">
    <property type="entry name" value="Acoase/IPM_deHydtase_lsu_aba"/>
</dbReference>
<evidence type="ECO:0000256" key="4">
    <source>
        <dbReference type="ARBA" id="ARBA00005026"/>
    </source>
</evidence>
<dbReference type="Gene3D" id="6.10.190.10">
    <property type="match status" value="1"/>
</dbReference>
<dbReference type="EC" id="4.2.1.3" evidence="15"/>
<dbReference type="PRINTS" id="PR00415">
    <property type="entry name" value="ACONITASE"/>
</dbReference>
<comment type="similarity">
    <text evidence="5 15">Belongs to the aconitase/IPM isomerase family.</text>
</comment>
<dbReference type="NCBIfam" id="TIGR01341">
    <property type="entry name" value="aconitase_1"/>
    <property type="match status" value="1"/>
</dbReference>
<reference evidence="18 19" key="1">
    <citation type="submission" date="2015-11" db="EMBL/GenBank/DDBJ databases">
        <title>Genomic analysis of 38 Legionella species identifies large and diverse effector repertoires.</title>
        <authorList>
            <person name="Burstein D."/>
            <person name="Amaro F."/>
            <person name="Zusman T."/>
            <person name="Lifshitz Z."/>
            <person name="Cohen O."/>
            <person name="Gilbert J.A."/>
            <person name="Pupko T."/>
            <person name="Shuman H.A."/>
            <person name="Segal G."/>
        </authorList>
    </citation>
    <scope>NUCLEOTIDE SEQUENCE [LARGE SCALE GENOMIC DNA]</scope>
    <source>
        <strain evidence="18 19">ATCC 51914</strain>
    </source>
</reference>
<evidence type="ECO:0000256" key="13">
    <source>
        <dbReference type="ARBA" id="ARBA00023239"/>
    </source>
</evidence>
<dbReference type="Gene3D" id="3.30.499.10">
    <property type="entry name" value="Aconitase, domain 3"/>
    <property type="match status" value="2"/>
</dbReference>
<dbReference type="GO" id="GO:0046872">
    <property type="term" value="F:metal ion binding"/>
    <property type="evidence" value="ECO:0007669"/>
    <property type="project" value="UniProtKB-KW"/>
</dbReference>
<evidence type="ECO:0000259" key="17">
    <source>
        <dbReference type="Pfam" id="PF00694"/>
    </source>
</evidence>
<dbReference type="PROSITE" id="PS00450">
    <property type="entry name" value="ACONITASE_1"/>
    <property type="match status" value="1"/>
</dbReference>
<dbReference type="GO" id="GO:0047456">
    <property type="term" value="F:2-methylisocitrate dehydratase activity"/>
    <property type="evidence" value="ECO:0007669"/>
    <property type="project" value="UniProtKB-EC"/>
</dbReference>
<dbReference type="STRING" id="66969.Lwal_3213"/>
<dbReference type="RefSeq" id="WP_058481945.1">
    <property type="nucleotide sequence ID" value="NZ_CAAAIQ010000005.1"/>
</dbReference>
<dbReference type="Proteomes" id="UP000054729">
    <property type="component" value="Unassembled WGS sequence"/>
</dbReference>
<comment type="catalytic activity">
    <reaction evidence="1">
        <text>(2S,3R)-3-hydroxybutane-1,2,3-tricarboxylate = 2-methyl-cis-aconitate + H2O</text>
        <dbReference type="Rhea" id="RHEA:17941"/>
        <dbReference type="ChEBI" id="CHEBI:15377"/>
        <dbReference type="ChEBI" id="CHEBI:57429"/>
        <dbReference type="ChEBI" id="CHEBI:57872"/>
        <dbReference type="EC" id="4.2.1.99"/>
    </reaction>
</comment>
<dbReference type="InterPro" id="IPR015928">
    <property type="entry name" value="Aconitase/3IPM_dehydase_swvl"/>
</dbReference>
<dbReference type="InterPro" id="IPR036008">
    <property type="entry name" value="Aconitase_4Fe-4S_dom"/>
</dbReference>
<evidence type="ECO:0000313" key="19">
    <source>
        <dbReference type="Proteomes" id="UP000054729"/>
    </source>
</evidence>
<evidence type="ECO:0000256" key="12">
    <source>
        <dbReference type="ARBA" id="ARBA00023014"/>
    </source>
</evidence>
<comment type="pathway">
    <text evidence="4">Organic acid metabolism; propanoate degradation.</text>
</comment>
<dbReference type="NCBIfam" id="NF006757">
    <property type="entry name" value="PRK09277.1"/>
    <property type="match status" value="1"/>
</dbReference>
<dbReference type="FunFam" id="3.30.499.10:FF:000002">
    <property type="entry name" value="Aconitate hydratase"/>
    <property type="match status" value="1"/>
</dbReference>
<dbReference type="InterPro" id="IPR000573">
    <property type="entry name" value="AconitaseA/IPMdHydase_ssu_swvl"/>
</dbReference>
<dbReference type="SUPFAM" id="SSF52016">
    <property type="entry name" value="LeuD/IlvD-like"/>
    <property type="match status" value="1"/>
</dbReference>
<gene>
    <name evidence="18" type="primary">acnA</name>
    <name evidence="18" type="ORF">Lwal_3213</name>
</gene>
<evidence type="ECO:0000256" key="15">
    <source>
        <dbReference type="RuleBase" id="RU361275"/>
    </source>
</evidence>
<dbReference type="NCBIfam" id="NF009520">
    <property type="entry name" value="PRK12881.1"/>
    <property type="match status" value="1"/>
</dbReference>
<organism evidence="18 19">
    <name type="scientific">Legionella waltersii</name>
    <dbReference type="NCBI Taxonomy" id="66969"/>
    <lineage>
        <taxon>Bacteria</taxon>
        <taxon>Pseudomonadati</taxon>
        <taxon>Pseudomonadota</taxon>
        <taxon>Gammaproteobacteria</taxon>
        <taxon>Legionellales</taxon>
        <taxon>Legionellaceae</taxon>
        <taxon>Legionella</taxon>
    </lineage>
</organism>
<comment type="subunit">
    <text evidence="6">Monomer.</text>
</comment>
<feature type="domain" description="Aconitase/3-isopropylmalate dehydratase large subunit alpha/beta/alpha" evidence="16">
    <location>
        <begin position="77"/>
        <end position="562"/>
    </location>
</feature>
<keyword evidence="9" id="KW-0479">Metal-binding</keyword>
<dbReference type="GO" id="GO:0003994">
    <property type="term" value="F:aconitate hydratase activity"/>
    <property type="evidence" value="ECO:0007669"/>
    <property type="project" value="UniProtKB-EC"/>
</dbReference>
<dbReference type="PANTHER" id="PTHR11670">
    <property type="entry name" value="ACONITASE/IRON-RESPONSIVE ELEMENT FAMILY MEMBER"/>
    <property type="match status" value="1"/>
</dbReference>
<sequence length="891" mass="97875">MKVGDDSLSTKCQLNVDGKTYNYYSLKAAEQKHFKGINRLPYSLKVLFENLLRFEDGTTVTTQDIKAIADWLINKSSQSEIAFRPARVLMQDFTGVPAVVDLAAMRTAIVKMGGKAEKISPLSPVDLVIDHSVMVDKFGTVDSLKINTEIEMERNNERYEFLRWGQKAFTNFQVVPPGTGICHQVNLEYLAKTVWSSENDGHLYAYPDTLVGTDSHTTMINGLGVLGWGVGGIEAEAAMLGQPVSMLIPEVIGFKLSGKLKEGITATDLVLTVTQMLRKKGVVGKFVEFYGPGLNDLPLADRATISNMAPEYGATCGFFPVDKETIKYLELTGRDKHTIALVEAYSKAQGMWYDKDNEDPVFTDTLHLNLSEVEPSLAGPKRPQDKVNLQTLPIEFNKFLTEAGKNNEQDKSFSVNNHDFEMKHGNVVIAAITSCTNTSNPSVLMAAGLVAKKAIEKGLQRKPWVKSSLAPGSKVVTDYLKHAGLQEYLDQLGFNLVGYGCTTCIGNSGPLPDAISHCVAENDLVVSAVLSGNRNFEGRVHPQVRANWLASPPLVVAFALSGSTTTDLSKDPIGMDKQGKPVYLKDIWPTNAEIAAEVAKVTGSMFRKEYAEVFKGDEHWQSIKTSSGQTYGWNADSTYIQHPPFFESLKEQPDPIKPINNAYILALFGDSITTDHISPAGSIKASSPAGLYLKSKGVSEKDFNSYGSRRGNHEVMMRGTFANIRIRNEMTPGQEGGITKYIPTGEVMPIYDASMRYQEEHQDLVVIAGKEYGTGSSRDWAAKGTTLLGIKAVITESFERIHRSNLIGMGVLPLQFCNGMTRQTLGLDGSERVSIDVSNSLTPAAMVPVIIERKDGTVEQFQALCRIDTADELEYYKNGGILQYVLRNLSK</sequence>
<keyword evidence="19" id="KW-1185">Reference proteome</keyword>
<evidence type="ECO:0000256" key="3">
    <source>
        <dbReference type="ARBA" id="ARBA00004717"/>
    </source>
</evidence>
<evidence type="ECO:0000256" key="5">
    <source>
        <dbReference type="ARBA" id="ARBA00007185"/>
    </source>
</evidence>
<dbReference type="FunFam" id="3.20.19.10:FF:000001">
    <property type="entry name" value="Aconitate hydratase"/>
    <property type="match status" value="1"/>
</dbReference>
<keyword evidence="10" id="KW-0694">RNA-binding</keyword>
<dbReference type="SUPFAM" id="SSF53732">
    <property type="entry name" value="Aconitase iron-sulfur domain"/>
    <property type="match status" value="1"/>
</dbReference>
<dbReference type="PATRIC" id="fig|66969.6.peg.3502"/>
<comment type="pathway">
    <text evidence="3">Carbohydrate metabolism; tricarboxylic acid cycle; isocitrate from oxaloacetate: step 2/2.</text>
</comment>
<evidence type="ECO:0000256" key="10">
    <source>
        <dbReference type="ARBA" id="ARBA00022884"/>
    </source>
</evidence>
<dbReference type="InterPro" id="IPR044137">
    <property type="entry name" value="AcnA_IRP_Swivel"/>
</dbReference>
<evidence type="ECO:0000256" key="7">
    <source>
        <dbReference type="ARBA" id="ARBA00022485"/>
    </source>
</evidence>
<evidence type="ECO:0000256" key="6">
    <source>
        <dbReference type="ARBA" id="ARBA00011245"/>
    </source>
</evidence>
<dbReference type="InterPro" id="IPR006249">
    <property type="entry name" value="Aconitase/IRP2"/>
</dbReference>
<comment type="caution">
    <text evidence="18">The sequence shown here is derived from an EMBL/GenBank/DDBJ whole genome shotgun (WGS) entry which is preliminary data.</text>
</comment>
<keyword evidence="11 15" id="KW-0408">Iron</keyword>
<proteinExistence type="inferred from homology"/>
<evidence type="ECO:0000256" key="11">
    <source>
        <dbReference type="ARBA" id="ARBA00023004"/>
    </source>
</evidence>
<dbReference type="CDD" id="cd01580">
    <property type="entry name" value="AcnA_IRP_Swivel"/>
    <property type="match status" value="1"/>
</dbReference>
<evidence type="ECO:0000259" key="16">
    <source>
        <dbReference type="Pfam" id="PF00330"/>
    </source>
</evidence>
<dbReference type="OrthoDB" id="9764318at2"/>
<keyword evidence="7 15" id="KW-0004">4Fe-4S</keyword>
<dbReference type="GO" id="GO:0051539">
    <property type="term" value="F:4 iron, 4 sulfur cluster binding"/>
    <property type="evidence" value="ECO:0007669"/>
    <property type="project" value="UniProtKB-KW"/>
</dbReference>
<keyword evidence="8" id="KW-0816">Tricarboxylic acid cycle</keyword>
<dbReference type="GO" id="GO:0003723">
    <property type="term" value="F:RNA binding"/>
    <property type="evidence" value="ECO:0007669"/>
    <property type="project" value="UniProtKB-KW"/>
</dbReference>
<feature type="domain" description="Aconitase A/isopropylmalate dehydratase small subunit swivel" evidence="17">
    <location>
        <begin position="691"/>
        <end position="817"/>
    </location>
</feature>
<dbReference type="CDD" id="cd01586">
    <property type="entry name" value="AcnA_IRP"/>
    <property type="match status" value="1"/>
</dbReference>
<dbReference type="UniPathway" id="UPA00223">
    <property type="reaction ID" value="UER00718"/>
</dbReference>
<keyword evidence="13 15" id="KW-0456">Lyase</keyword>
<dbReference type="EMBL" id="LNZB01000060">
    <property type="protein sequence ID" value="KTD75172.1"/>
    <property type="molecule type" value="Genomic_DNA"/>
</dbReference>
<dbReference type="AlphaFoldDB" id="A0A0W1A1G9"/>